<proteinExistence type="predicted"/>
<keyword evidence="1" id="KW-0812">Transmembrane</keyword>
<accession>A0A0L6UJT5</accession>
<keyword evidence="1" id="KW-0472">Membrane</keyword>
<keyword evidence="1" id="KW-1133">Transmembrane helix</keyword>
<dbReference type="EMBL" id="LAVV01011196">
    <property type="protein sequence ID" value="KNZ48065.1"/>
    <property type="molecule type" value="Genomic_DNA"/>
</dbReference>
<comment type="caution">
    <text evidence="2">The sequence shown here is derived from an EMBL/GenBank/DDBJ whole genome shotgun (WGS) entry which is preliminary data.</text>
</comment>
<dbReference type="VEuPathDB" id="FungiDB:VP01_592g6"/>
<dbReference type="AlphaFoldDB" id="A0A0L6UJT5"/>
<keyword evidence="3" id="KW-1185">Reference proteome</keyword>
<evidence type="ECO:0000256" key="1">
    <source>
        <dbReference type="SAM" id="Phobius"/>
    </source>
</evidence>
<evidence type="ECO:0000313" key="2">
    <source>
        <dbReference type="EMBL" id="KNZ48065.1"/>
    </source>
</evidence>
<feature type="transmembrane region" description="Helical" evidence="1">
    <location>
        <begin position="438"/>
        <end position="463"/>
    </location>
</feature>
<reference evidence="2 3" key="1">
    <citation type="submission" date="2015-08" db="EMBL/GenBank/DDBJ databases">
        <title>Next Generation Sequencing and Analysis of the Genome of Puccinia sorghi L Schw, the Causal Agent of Maize Common Rust.</title>
        <authorList>
            <person name="Rochi L."/>
            <person name="Burguener G."/>
            <person name="Darino M."/>
            <person name="Turjanski A."/>
            <person name="Kreff E."/>
            <person name="Dieguez M.J."/>
            <person name="Sacco F."/>
        </authorList>
    </citation>
    <scope>NUCLEOTIDE SEQUENCE [LARGE SCALE GENOMIC DNA]</scope>
    <source>
        <strain evidence="2 3">RO10H11247</strain>
    </source>
</reference>
<gene>
    <name evidence="2" type="ORF">VP01_592g6</name>
</gene>
<sequence>MHGTNIFLMWSCRQRRITKQSVKFIQVEKDDDSWRIWIMNQIHFWYYDLVLHSRARQFQLKFRRQTIGITSFRNRSGSGNPGSFIFLSTSGKASSFLSQQVKCPVIQYINITLSALALIFPSRLSKSLQTCVMSCWITPSSELRLKKFPWTIFYMCENSLALAPFPTHQSQLETAAELSSPPRGCEFFRQIKDVFESSQARIDFGGPVVSAILAQLPAVDMQKVQKSFWCYSHLSPGVIQPSFDAHSLCRLHSDCAKTSTYTNRWSLDGSLAELCCLVNESRNYSLLPCLMWKYFFTTNLLDKKVKKKGGSLAATTFKQSIVTVVKSFVMGRWSTTLKVGGKNLLKSCNPQFLKNILSCLKTQFCDFIIHFAYYYSMLGSFEYFNSFYIPMKSCCINLRVEISQVSLISIIVLLKFRNICSHCTNKSTATFNCYSCTYYIMLCTYIMYIFSAQFTAIIVLILIMAQWVKLVKITRKIQYNTRITYMQAFGYSGVSLRLTIEPHMRRSAVKPEYSMKIGFLSHSMWNQIIVFSSTCCITCCCSCVGLVFENRKSLSLAEATIPNDFNGWLNLSARHMLTASYFKSHDEKRNFTEMNKSARQLSQMMEFLVRNSKGLCSAGPVDETSYVLESECMTDWAVRNMKPIHDFGAGTGKINLFPWNIQCTRQSSHVEKLSSSDRDKHSDPLKAEGNSCSLRGLGAGCVEFLTF</sequence>
<protein>
    <submittedName>
        <fullName evidence="2">Uncharacterized protein</fullName>
    </submittedName>
</protein>
<evidence type="ECO:0000313" key="3">
    <source>
        <dbReference type="Proteomes" id="UP000037035"/>
    </source>
</evidence>
<organism evidence="2 3">
    <name type="scientific">Puccinia sorghi</name>
    <dbReference type="NCBI Taxonomy" id="27349"/>
    <lineage>
        <taxon>Eukaryota</taxon>
        <taxon>Fungi</taxon>
        <taxon>Dikarya</taxon>
        <taxon>Basidiomycota</taxon>
        <taxon>Pucciniomycotina</taxon>
        <taxon>Pucciniomycetes</taxon>
        <taxon>Pucciniales</taxon>
        <taxon>Pucciniaceae</taxon>
        <taxon>Puccinia</taxon>
    </lineage>
</organism>
<name>A0A0L6UJT5_9BASI</name>
<dbReference type="Proteomes" id="UP000037035">
    <property type="component" value="Unassembled WGS sequence"/>
</dbReference>